<evidence type="ECO:0000259" key="5">
    <source>
        <dbReference type="PROSITE" id="PS50212"/>
    </source>
</evidence>
<dbReference type="Proteomes" id="UP000076871">
    <property type="component" value="Unassembled WGS sequence"/>
</dbReference>
<dbReference type="RefSeq" id="XP_040761051.1">
    <property type="nucleotide sequence ID" value="XM_040911327.1"/>
</dbReference>
<feature type="compositionally biased region" description="Basic and acidic residues" evidence="3">
    <location>
        <begin position="177"/>
        <end position="188"/>
    </location>
</feature>
<dbReference type="GeneID" id="63828355"/>
<evidence type="ECO:0000256" key="1">
    <source>
        <dbReference type="ARBA" id="ARBA00022658"/>
    </source>
</evidence>
<dbReference type="PANTHER" id="PTHR23113">
    <property type="entry name" value="GUANINE NUCLEOTIDE EXCHANGE FACTOR"/>
    <property type="match status" value="1"/>
</dbReference>
<feature type="compositionally biased region" description="Polar residues" evidence="3">
    <location>
        <begin position="925"/>
        <end position="934"/>
    </location>
</feature>
<feature type="compositionally biased region" description="Basic and acidic residues" evidence="3">
    <location>
        <begin position="403"/>
        <end position="412"/>
    </location>
</feature>
<dbReference type="InterPro" id="IPR000651">
    <property type="entry name" value="Ras-like_Gua-exchang_fac_N"/>
</dbReference>
<evidence type="ECO:0000256" key="3">
    <source>
        <dbReference type="SAM" id="MobiDB-lite"/>
    </source>
</evidence>
<feature type="region of interest" description="Disordered" evidence="3">
    <location>
        <begin position="175"/>
        <end position="196"/>
    </location>
</feature>
<feature type="compositionally biased region" description="Basic and acidic residues" evidence="3">
    <location>
        <begin position="1105"/>
        <end position="1119"/>
    </location>
</feature>
<dbReference type="Pfam" id="PF00617">
    <property type="entry name" value="RasGEF"/>
    <property type="match status" value="1"/>
</dbReference>
<feature type="domain" description="N-terminal Ras-GEF" evidence="5">
    <location>
        <begin position="547"/>
        <end position="672"/>
    </location>
</feature>
<dbReference type="GO" id="GO:0007265">
    <property type="term" value="P:Ras protein signal transduction"/>
    <property type="evidence" value="ECO:0007669"/>
    <property type="project" value="TreeGrafter"/>
</dbReference>
<dbReference type="STRING" id="1314785.A0A165CRP3"/>
<gene>
    <name evidence="6" type="ORF">LAESUDRAFT_744688</name>
</gene>
<dbReference type="PANTHER" id="PTHR23113:SF363">
    <property type="entry name" value="PROTEIN SON OF SEVENLESS"/>
    <property type="match status" value="1"/>
</dbReference>
<dbReference type="PROSITE" id="PS50212">
    <property type="entry name" value="RASGEF_NTER"/>
    <property type="match status" value="1"/>
</dbReference>
<dbReference type="InterPro" id="IPR001895">
    <property type="entry name" value="RASGEF_cat_dom"/>
</dbReference>
<proteinExistence type="predicted"/>
<dbReference type="OrthoDB" id="10254377at2759"/>
<feature type="region of interest" description="Disordered" evidence="3">
    <location>
        <begin position="742"/>
        <end position="761"/>
    </location>
</feature>
<feature type="compositionally biased region" description="Acidic residues" evidence="3">
    <location>
        <begin position="725"/>
        <end position="734"/>
    </location>
</feature>
<feature type="compositionally biased region" description="Polar residues" evidence="3">
    <location>
        <begin position="533"/>
        <end position="545"/>
    </location>
</feature>
<feature type="compositionally biased region" description="Low complexity" evidence="3">
    <location>
        <begin position="1094"/>
        <end position="1104"/>
    </location>
</feature>
<accession>A0A165CRP3</accession>
<feature type="region of interest" description="Disordered" evidence="3">
    <location>
        <begin position="1427"/>
        <end position="1450"/>
    </location>
</feature>
<dbReference type="Pfam" id="PF00618">
    <property type="entry name" value="RasGEF_N"/>
    <property type="match status" value="1"/>
</dbReference>
<dbReference type="GO" id="GO:0005886">
    <property type="term" value="C:plasma membrane"/>
    <property type="evidence" value="ECO:0007669"/>
    <property type="project" value="TreeGrafter"/>
</dbReference>
<keyword evidence="7" id="KW-1185">Reference proteome</keyword>
<feature type="region of interest" description="Disordered" evidence="3">
    <location>
        <begin position="884"/>
        <end position="934"/>
    </location>
</feature>
<dbReference type="InParanoid" id="A0A165CRP3"/>
<feature type="compositionally biased region" description="Polar residues" evidence="3">
    <location>
        <begin position="510"/>
        <end position="519"/>
    </location>
</feature>
<feature type="compositionally biased region" description="Low complexity" evidence="3">
    <location>
        <begin position="67"/>
        <end position="84"/>
    </location>
</feature>
<feature type="compositionally biased region" description="Polar residues" evidence="3">
    <location>
        <begin position="750"/>
        <end position="759"/>
    </location>
</feature>
<dbReference type="EMBL" id="KV427645">
    <property type="protein sequence ID" value="KZT03311.1"/>
    <property type="molecule type" value="Genomic_DNA"/>
</dbReference>
<feature type="region of interest" description="Disordered" evidence="3">
    <location>
        <begin position="1094"/>
        <end position="1142"/>
    </location>
</feature>
<evidence type="ECO:0000313" key="7">
    <source>
        <dbReference type="Proteomes" id="UP000076871"/>
    </source>
</evidence>
<dbReference type="CDD" id="cd06224">
    <property type="entry name" value="REM"/>
    <property type="match status" value="1"/>
</dbReference>
<feature type="domain" description="Ras-GEF" evidence="4">
    <location>
        <begin position="1249"/>
        <end position="1576"/>
    </location>
</feature>
<feature type="region of interest" description="Disordered" evidence="3">
    <location>
        <begin position="45"/>
        <end position="85"/>
    </location>
</feature>
<dbReference type="Gene3D" id="1.10.840.10">
    <property type="entry name" value="Ras guanine-nucleotide exchange factors catalytic domain"/>
    <property type="match status" value="1"/>
</dbReference>
<evidence type="ECO:0000256" key="2">
    <source>
        <dbReference type="PROSITE-ProRule" id="PRU00168"/>
    </source>
</evidence>
<name>A0A165CRP3_9APHY</name>
<feature type="compositionally biased region" description="Polar residues" evidence="3">
    <location>
        <begin position="1131"/>
        <end position="1142"/>
    </location>
</feature>
<dbReference type="InterPro" id="IPR036964">
    <property type="entry name" value="RASGEF_cat_dom_sf"/>
</dbReference>
<keyword evidence="1 2" id="KW-0344">Guanine-nucleotide releasing factor</keyword>
<feature type="compositionally biased region" description="Low complexity" evidence="3">
    <location>
        <begin position="314"/>
        <end position="326"/>
    </location>
</feature>
<dbReference type="SMART" id="SM00147">
    <property type="entry name" value="RasGEF"/>
    <property type="match status" value="1"/>
</dbReference>
<feature type="region of interest" description="Disordered" evidence="3">
    <location>
        <begin position="503"/>
        <end position="546"/>
    </location>
</feature>
<feature type="region of interest" description="Disordered" evidence="3">
    <location>
        <begin position="364"/>
        <end position="425"/>
    </location>
</feature>
<dbReference type="SUPFAM" id="SSF48366">
    <property type="entry name" value="Ras GEF"/>
    <property type="match status" value="1"/>
</dbReference>
<dbReference type="GO" id="GO:0005085">
    <property type="term" value="F:guanyl-nucleotide exchange factor activity"/>
    <property type="evidence" value="ECO:0007669"/>
    <property type="project" value="UniProtKB-KW"/>
</dbReference>
<dbReference type="Gene3D" id="1.20.870.10">
    <property type="entry name" value="Son of sevenless (SoS) protein Chain: S domain 1"/>
    <property type="match status" value="1"/>
</dbReference>
<sequence>MIAPLDLHDNNDSGFSSMLPELAEVCPTLFSAEESAHFETEISMDPVAGSVPGSPSPSFPRTGTDTLSPNVLSPSSASSPLPALDAHGEAATSGLQFDDVPADIAAADIYIAPDGTFIETSSGAAARWLKKRYDQYLGVGKDVRSPYAITAFINQHGKEMFRVGARDLSAPAAAAEEIERRTNGHEASTHPPHLPPHVFSAQVRRRSRMSVHSFLPSAVFKSTGMPVIVPVALDGSRSPPLRKLRKTRSIPNIGGGSDVSPHVAHRTSTGRPHAHSVSSADIFSPPMSTPNSKAVEPGRDIFADVMLWRTLSASPSTSSSVLPPSSGVQSAGNGSTSEQNGAEEQHIIMHPFGLGVCFDSPSWRATPRSDSSPTLREMQSFESGLTARADQRSTPAGDGTPRIADRPDKPDRQPPNTDALPSTSFIPHLGAHRASAPSEETSMHSRYSTEVFEVLQTSRGLPVLERLSPTSHQTTIKLSLKSDDSAAPRDDPRFVIWGEVEPDETDEPMRTSTRCLPSRQSRKNGMSRATFAMSRSESSSDQATEGPTRMLVAATIERWIAQLTSDLNYDELLAFFLTYRTYVSALDLGHLLICRFHWALGEPKNARDEMVRRIVRVRTFTAMRYWAVTFFDADFVPNRELRILSANWLNSLRRDPILQRHKDAFKIVRQLRKVFLECKDAHLRRNTKQAGQVRNADRTGNRVPAVDSSSHAHSLDMTGRSSEGNADDSDIDLDFDDGYGGTEHSLGVNAPSSSRNTSGPLDLAMLRQPLHLTFLQYGKKSSISALSAEVPPPILLPVPHSTLSRVLVNTIGRLGRWKRVLNPRSPGRAVMNPCVDVSAFDVEASETGDLLLVRGGVEQYLRMVENQFSQATLVDGHHSLGFPSVATHTQADSNPPNDDSQLQLDSNVRADPGEELQHPDEDSAPASTLPSRPISTSTLFVDNIETSTTPAPNNESSLLKQQLDVISIDEMDLSDLSSEEDAGLASPPGLRKLPRRLPTRRDFEFVRHSVDSVSSMGIRSRESFMSTGSTTSVGPDVGTAIQQWQMNALVESLSDDEGTGDVEAALRRLEGQISEEHQRAKQSKVDRWVRAIRQRGAAGRASPDPSDHSSDEDYGELRHSSQFGAPEDGTYQFTDTSSLSESNGADVPVCSMEYVEVESTAPLAQEAADNVHSPVASPGSASPVTDTRPAVEDAVPLEILQSRVDCGLLPNSNANNMPRPIAVSDTSSLAHILLPENVKRHYSFVLNYRAETLIQHFCMIDRELFLNIRFEELVSPHFVGPAHDTNVLDWAHFLRERARLKAEGRVGYQTASLTVVRGRFNLTANFVLSEIVLTHPSERIRVITKFIRLAWKAYELKNFNMLVALVAGLRSHWVQKAMRQSPDRLRVNDQRILNDLTSWTSKTGHFMYIRQTVEALAEAKPIEVRSRDASVASTDRQPARSRAVPENKPSSPPACVPFFGVYLSQLQLYTHLPDLIDPTAPHEPVGIDPITNTFDAPAHPEVFSTLAPLPPSMQLEPLINVHKQRLIASVVKSFVAAQHLASRVQYPLEKKLFQKCLKLRGLDTDTLERALALYADMK</sequence>
<organism evidence="6 7">
    <name type="scientific">Laetiporus sulphureus 93-53</name>
    <dbReference type="NCBI Taxonomy" id="1314785"/>
    <lineage>
        <taxon>Eukaryota</taxon>
        <taxon>Fungi</taxon>
        <taxon>Dikarya</taxon>
        <taxon>Basidiomycota</taxon>
        <taxon>Agaricomycotina</taxon>
        <taxon>Agaricomycetes</taxon>
        <taxon>Polyporales</taxon>
        <taxon>Laetiporus</taxon>
    </lineage>
</organism>
<feature type="region of interest" description="Disordered" evidence="3">
    <location>
        <begin position="247"/>
        <end position="293"/>
    </location>
</feature>
<feature type="compositionally biased region" description="Polar residues" evidence="3">
    <location>
        <begin position="886"/>
        <end position="906"/>
    </location>
</feature>
<feature type="region of interest" description="Disordered" evidence="3">
    <location>
        <begin position="314"/>
        <end position="341"/>
    </location>
</feature>
<feature type="compositionally biased region" description="Polar residues" evidence="3">
    <location>
        <begin position="266"/>
        <end position="281"/>
    </location>
</feature>
<feature type="compositionally biased region" description="Basic and acidic residues" evidence="3">
    <location>
        <begin position="911"/>
        <end position="921"/>
    </location>
</feature>
<dbReference type="InterPro" id="IPR008937">
    <property type="entry name" value="Ras-like_GEF"/>
</dbReference>
<dbReference type="InterPro" id="IPR023578">
    <property type="entry name" value="Ras_GEF_dom_sf"/>
</dbReference>
<feature type="compositionally biased region" description="Polar residues" evidence="3">
    <location>
        <begin position="327"/>
        <end position="341"/>
    </location>
</feature>
<evidence type="ECO:0000259" key="4">
    <source>
        <dbReference type="PROSITE" id="PS50009"/>
    </source>
</evidence>
<reference evidence="6 7" key="1">
    <citation type="journal article" date="2016" name="Mol. Biol. Evol.">
        <title>Comparative Genomics of Early-Diverging Mushroom-Forming Fungi Provides Insights into the Origins of Lignocellulose Decay Capabilities.</title>
        <authorList>
            <person name="Nagy L.G."/>
            <person name="Riley R."/>
            <person name="Tritt A."/>
            <person name="Adam C."/>
            <person name="Daum C."/>
            <person name="Floudas D."/>
            <person name="Sun H."/>
            <person name="Yadav J.S."/>
            <person name="Pangilinan J."/>
            <person name="Larsson K.H."/>
            <person name="Matsuura K."/>
            <person name="Barry K."/>
            <person name="Labutti K."/>
            <person name="Kuo R."/>
            <person name="Ohm R.A."/>
            <person name="Bhattacharya S.S."/>
            <person name="Shirouzu T."/>
            <person name="Yoshinaga Y."/>
            <person name="Martin F.M."/>
            <person name="Grigoriev I.V."/>
            <person name="Hibbett D.S."/>
        </authorList>
    </citation>
    <scope>NUCLEOTIDE SEQUENCE [LARGE SCALE GENOMIC DNA]</scope>
    <source>
        <strain evidence="6 7">93-53</strain>
    </source>
</reference>
<evidence type="ECO:0000313" key="6">
    <source>
        <dbReference type="EMBL" id="KZT03311.1"/>
    </source>
</evidence>
<feature type="region of interest" description="Disordered" evidence="3">
    <location>
        <begin position="686"/>
        <end position="734"/>
    </location>
</feature>
<dbReference type="PROSITE" id="PS50009">
    <property type="entry name" value="RASGEF_CAT"/>
    <property type="match status" value="1"/>
</dbReference>
<feature type="compositionally biased region" description="Polar residues" evidence="3">
    <location>
        <begin position="414"/>
        <end position="425"/>
    </location>
</feature>
<protein>
    <submittedName>
        <fullName evidence="6">Ras GEF</fullName>
    </submittedName>
</protein>